<dbReference type="EMBL" id="LKHV02000001">
    <property type="protein sequence ID" value="MCS5708134.1"/>
    <property type="molecule type" value="Genomic_DNA"/>
</dbReference>
<evidence type="ECO:0000256" key="2">
    <source>
        <dbReference type="ARBA" id="ARBA00022618"/>
    </source>
</evidence>
<feature type="domain" description="Mur ligase central" evidence="11">
    <location>
        <begin position="115"/>
        <end position="325"/>
    </location>
</feature>
<evidence type="ECO:0000256" key="7">
    <source>
        <dbReference type="HAMAP-Rule" id="MF_00208"/>
    </source>
</evidence>
<feature type="domain" description="Mur ligase C-terminal" evidence="10">
    <location>
        <begin position="350"/>
        <end position="478"/>
    </location>
</feature>
<evidence type="ECO:0000259" key="11">
    <source>
        <dbReference type="Pfam" id="PF08245"/>
    </source>
</evidence>
<dbReference type="GO" id="GO:0000287">
    <property type="term" value="F:magnesium ion binding"/>
    <property type="evidence" value="ECO:0007669"/>
    <property type="project" value="UniProtKB-UniRule"/>
</dbReference>
<proteinExistence type="inferred from homology"/>
<feature type="modified residue" description="N6-carboxylysine" evidence="7">
    <location>
        <position position="227"/>
    </location>
</feature>
<evidence type="ECO:0000259" key="9">
    <source>
        <dbReference type="Pfam" id="PF01225"/>
    </source>
</evidence>
<keyword evidence="14" id="KW-1185">Reference proteome</keyword>
<dbReference type="Pfam" id="PF08245">
    <property type="entry name" value="Mur_ligase_M"/>
    <property type="match status" value="1"/>
</dbReference>
<dbReference type="RefSeq" id="WP_057624673.1">
    <property type="nucleotide sequence ID" value="NZ_LKHV02000001.1"/>
</dbReference>
<keyword evidence="7" id="KW-0547">Nucleotide-binding</keyword>
<protein>
    <recommendedName>
        <fullName evidence="7">UDP-N-acetylmuramoyl-L-alanyl-D-glutamate--2,6-diaminopimelate ligase</fullName>
        <ecNumber evidence="7">6.3.2.13</ecNumber>
    </recommendedName>
    <alternativeName>
        <fullName evidence="7">Meso-A2pm-adding enzyme</fullName>
    </alternativeName>
    <alternativeName>
        <fullName evidence="7">Meso-diaminopimelate-adding enzyme</fullName>
    </alternativeName>
    <alternativeName>
        <fullName evidence="7">UDP-MurNAc-L-Ala-D-Glu:meso-diaminopimelate ligase</fullName>
    </alternativeName>
    <alternativeName>
        <fullName evidence="7">UDP-MurNAc-tripeptide synthetase</fullName>
    </alternativeName>
    <alternativeName>
        <fullName evidence="7">UDP-N-acetylmuramyl-tripeptide synthetase</fullName>
    </alternativeName>
</protein>
<feature type="binding site" evidence="7">
    <location>
        <position position="31"/>
    </location>
    <ligand>
        <name>UDP-N-acetyl-alpha-D-muramoyl-L-alanyl-D-glutamate</name>
        <dbReference type="ChEBI" id="CHEBI:83900"/>
    </ligand>
</feature>
<dbReference type="Pfam" id="PF01225">
    <property type="entry name" value="Mur_ligase"/>
    <property type="match status" value="1"/>
</dbReference>
<evidence type="ECO:0000256" key="5">
    <source>
        <dbReference type="ARBA" id="ARBA00023306"/>
    </source>
</evidence>
<keyword evidence="7" id="KW-0963">Cytoplasm</keyword>
<dbReference type="InterPro" id="IPR005761">
    <property type="entry name" value="UDP-N-AcMur-Glu-dNH2Pim_ligase"/>
</dbReference>
<dbReference type="STRING" id="437022.CC99x_01585"/>
<dbReference type="OrthoDB" id="9800958at2"/>
<feature type="binding site" evidence="7">
    <location>
        <position position="193"/>
    </location>
    <ligand>
        <name>UDP-N-acetyl-alpha-D-muramoyl-L-alanyl-D-glutamate</name>
        <dbReference type="ChEBI" id="CHEBI:83900"/>
    </ligand>
</feature>
<keyword evidence="7" id="KW-0067">ATP-binding</keyword>
<dbReference type="GO" id="GO:0008765">
    <property type="term" value="F:UDP-N-acetylmuramoylalanyl-D-glutamate-2,6-diaminopimelate ligase activity"/>
    <property type="evidence" value="ECO:0007669"/>
    <property type="project" value="UniProtKB-UniRule"/>
</dbReference>
<organism evidence="12">
    <name type="scientific">Candidatus Berkiella cookevillensis</name>
    <dbReference type="NCBI Taxonomy" id="437022"/>
    <lineage>
        <taxon>Bacteria</taxon>
        <taxon>Pseudomonadati</taxon>
        <taxon>Pseudomonadota</taxon>
        <taxon>Gammaproteobacteria</taxon>
        <taxon>Candidatus Berkiellales</taxon>
        <taxon>Candidatus Berkiellaceae</taxon>
        <taxon>Candidatus Berkiella</taxon>
    </lineage>
</organism>
<evidence type="ECO:0000256" key="6">
    <source>
        <dbReference type="ARBA" id="ARBA00023316"/>
    </source>
</evidence>
<dbReference type="InterPro" id="IPR000713">
    <property type="entry name" value="Mur_ligase_N"/>
</dbReference>
<dbReference type="InterPro" id="IPR036565">
    <property type="entry name" value="Mur-like_cat_sf"/>
</dbReference>
<keyword evidence="3 7" id="KW-0133">Cell shape</keyword>
<name>A0A0Q9YCV8_9GAMM</name>
<evidence type="ECO:0000256" key="4">
    <source>
        <dbReference type="ARBA" id="ARBA00022984"/>
    </source>
</evidence>
<dbReference type="PANTHER" id="PTHR23135:SF4">
    <property type="entry name" value="UDP-N-ACETYLMURAMOYL-L-ALANYL-D-GLUTAMATE--2,6-DIAMINOPIMELATE LIGASE MURE HOMOLOG, CHLOROPLASTIC"/>
    <property type="match status" value="1"/>
</dbReference>
<evidence type="ECO:0000313" key="13">
    <source>
        <dbReference type="EMBL" id="MCS5708134.1"/>
    </source>
</evidence>
<keyword evidence="5 7" id="KW-0131">Cell cycle</keyword>
<comment type="caution">
    <text evidence="7">Lacks conserved residue(s) required for the propagation of feature annotation.</text>
</comment>
<evidence type="ECO:0000259" key="10">
    <source>
        <dbReference type="Pfam" id="PF02875"/>
    </source>
</evidence>
<dbReference type="SUPFAM" id="SSF53623">
    <property type="entry name" value="MurD-like peptide ligases, catalytic domain"/>
    <property type="match status" value="1"/>
</dbReference>
<comment type="pathway">
    <text evidence="7 8">Cell wall biogenesis; peptidoglycan biosynthesis.</text>
</comment>
<feature type="domain" description="Mur ligase N-terminal catalytic" evidence="9">
    <location>
        <begin position="24"/>
        <end position="103"/>
    </location>
</feature>
<comment type="cofactor">
    <cofactor evidence="7">
        <name>Mg(2+)</name>
        <dbReference type="ChEBI" id="CHEBI:18420"/>
    </cofactor>
</comment>
<keyword evidence="7 12" id="KW-0436">Ligase</keyword>
<sequence>MQLKLLLESIGERVNSLDCDDYDIKGLTLNSSAIKPAFAFLAIKGHAQDGRAFINDAIQNKASVILAEAQGLKQFLSAVETSIPIIPIDRLLDKVGLLAHSFYQTEDQASTTVGVTGTNGKTTCCFLITQTLQKLNCKSALMGTLGYGMADKVLQTQNLTTPDAVTLHQNYAALLEEGAKVIAMEVSSHGLDQNRLNGLKIDSGIFTNLTQDHLDYHKDMNTYLKAKQKLFERPELKRAIINLDSPYFDKVLAKINPKLPIFIYSLNQPKLLRRSYPVSTSFIYAKHYSFHNNGIVAEVVTPWGEGELRSPLMGDFNLSNLLAVLTEICAQGYPLKEVLNALSGAQGAPGRMQRLGRGDLPEVIVDYAHTPDALEKALTAARQHCKRRLWCVFGCGGGRDKEKRHLMGEIASKLADKIIVTNDNPRMESPRQIITDIMAGIPVNEHKKILIEEDRKAAISYAISHALSVDTIVIAGKGHESYQDLGKERLPFNDVECVEEIFAQGG</sequence>
<evidence type="ECO:0000256" key="8">
    <source>
        <dbReference type="RuleBase" id="RU004135"/>
    </source>
</evidence>
<dbReference type="Gene3D" id="3.40.1390.10">
    <property type="entry name" value="MurE/MurF, N-terminal domain"/>
    <property type="match status" value="1"/>
</dbReference>
<comment type="function">
    <text evidence="7">Catalyzes the addition of meso-diaminopimelic acid to the nucleotide precursor UDP-N-acetylmuramoyl-L-alanyl-D-glutamate (UMAG) in the biosynthesis of bacterial cell-wall peptidoglycan.</text>
</comment>
<feature type="binding site" evidence="7">
    <location>
        <position position="399"/>
    </location>
    <ligand>
        <name>meso-2,6-diaminopimelate</name>
        <dbReference type="ChEBI" id="CHEBI:57791"/>
    </ligand>
</feature>
<evidence type="ECO:0000313" key="14">
    <source>
        <dbReference type="Proteomes" id="UP000051494"/>
    </source>
</evidence>
<dbReference type="HAMAP" id="MF_00208">
    <property type="entry name" value="MurE"/>
    <property type="match status" value="1"/>
</dbReference>
<dbReference type="Pfam" id="PF02875">
    <property type="entry name" value="Mur_ligase_C"/>
    <property type="match status" value="1"/>
</dbReference>
<feature type="binding site" evidence="7">
    <location>
        <position position="29"/>
    </location>
    <ligand>
        <name>UDP-N-acetyl-alpha-D-muramoyl-L-alanyl-D-glutamate</name>
        <dbReference type="ChEBI" id="CHEBI:83900"/>
    </ligand>
</feature>
<dbReference type="Gene3D" id="3.40.1190.10">
    <property type="entry name" value="Mur-like, catalytic domain"/>
    <property type="match status" value="1"/>
</dbReference>
<feature type="binding site" evidence="7">
    <location>
        <begin position="117"/>
        <end position="123"/>
    </location>
    <ligand>
        <name>ATP</name>
        <dbReference type="ChEBI" id="CHEBI:30616"/>
    </ligand>
</feature>
<dbReference type="AlphaFoldDB" id="A0A0Q9YCV8"/>
<dbReference type="GO" id="GO:0008360">
    <property type="term" value="P:regulation of cell shape"/>
    <property type="evidence" value="ECO:0007669"/>
    <property type="project" value="UniProtKB-KW"/>
</dbReference>
<evidence type="ECO:0000313" key="12">
    <source>
        <dbReference type="EMBL" id="KRG18373.1"/>
    </source>
</evidence>
<comment type="subcellular location">
    <subcellularLocation>
        <location evidence="7 8">Cytoplasm</location>
    </subcellularLocation>
</comment>
<evidence type="ECO:0000256" key="3">
    <source>
        <dbReference type="ARBA" id="ARBA00022960"/>
    </source>
</evidence>
<keyword evidence="6 7" id="KW-0961">Cell wall biogenesis/degradation</keyword>
<dbReference type="Gene3D" id="3.90.190.20">
    <property type="entry name" value="Mur ligase, C-terminal domain"/>
    <property type="match status" value="1"/>
</dbReference>
<reference evidence="12" key="1">
    <citation type="submission" date="2015-09" db="EMBL/GenBank/DDBJ databases">
        <title>Draft Genome Sequences of Two Novel Amoeba-resistant Intranuclear Bacteria, Candidatus Berkiella cookevillensis and Candidatus Berkiella aquae.</title>
        <authorList>
            <person name="Mehari Y.T."/>
            <person name="Arivett B.A."/>
            <person name="Farone A.L."/>
            <person name="Gunderson J.H."/>
            <person name="Farone M.B."/>
        </authorList>
    </citation>
    <scope>NUCLEOTIDE SEQUENCE [LARGE SCALE GENOMIC DNA]</scope>
    <source>
        <strain evidence="12">CC99</strain>
    </source>
</reference>
<keyword evidence="4 7" id="KW-0573">Peptidoglycan synthesis</keyword>
<dbReference type="GO" id="GO:0005524">
    <property type="term" value="F:ATP binding"/>
    <property type="evidence" value="ECO:0007669"/>
    <property type="project" value="UniProtKB-UniRule"/>
</dbReference>
<comment type="caution">
    <text evidence="12">The sequence shown here is derived from an EMBL/GenBank/DDBJ whole genome shotgun (WGS) entry which is preliminary data.</text>
</comment>
<dbReference type="InterPro" id="IPR036615">
    <property type="entry name" value="Mur_ligase_C_dom_sf"/>
</dbReference>
<dbReference type="NCBIfam" id="TIGR01085">
    <property type="entry name" value="murE"/>
    <property type="match status" value="1"/>
</dbReference>
<feature type="binding site" evidence="7">
    <location>
        <begin position="160"/>
        <end position="161"/>
    </location>
    <ligand>
        <name>UDP-N-acetyl-alpha-D-muramoyl-L-alanyl-D-glutamate</name>
        <dbReference type="ChEBI" id="CHEBI:83900"/>
    </ligand>
</feature>
<dbReference type="InterPro" id="IPR035911">
    <property type="entry name" value="MurE/MurF_N"/>
</dbReference>
<dbReference type="GO" id="GO:0005737">
    <property type="term" value="C:cytoplasm"/>
    <property type="evidence" value="ECO:0007669"/>
    <property type="project" value="UniProtKB-SubCell"/>
</dbReference>
<feature type="short sequence motif" description="Meso-diaminopimelate recognition motif" evidence="7">
    <location>
        <begin position="423"/>
        <end position="426"/>
    </location>
</feature>
<dbReference type="GO" id="GO:0071555">
    <property type="term" value="P:cell wall organization"/>
    <property type="evidence" value="ECO:0007669"/>
    <property type="project" value="UniProtKB-KW"/>
</dbReference>
<dbReference type="EMBL" id="LKHV01000007">
    <property type="protein sequence ID" value="KRG18373.1"/>
    <property type="molecule type" value="Genomic_DNA"/>
</dbReference>
<evidence type="ECO:0000256" key="1">
    <source>
        <dbReference type="ARBA" id="ARBA00005898"/>
    </source>
</evidence>
<dbReference type="UniPathway" id="UPA00219"/>
<feature type="binding site" evidence="7">
    <location>
        <position position="187"/>
    </location>
    <ligand>
        <name>UDP-N-acetyl-alpha-D-muramoyl-L-alanyl-D-glutamate</name>
        <dbReference type="ChEBI" id="CHEBI:83900"/>
    </ligand>
</feature>
<feature type="binding site" evidence="7">
    <location>
        <begin position="423"/>
        <end position="426"/>
    </location>
    <ligand>
        <name>meso-2,6-diaminopimelate</name>
        <dbReference type="ChEBI" id="CHEBI:57791"/>
    </ligand>
</feature>
<feature type="binding site" evidence="7">
    <location>
        <position position="476"/>
    </location>
    <ligand>
        <name>meso-2,6-diaminopimelate</name>
        <dbReference type="ChEBI" id="CHEBI:57791"/>
    </ligand>
</feature>
<reference evidence="13" key="2">
    <citation type="journal article" date="2016" name="Genome Announc.">
        <title>Draft Genome Sequences of Two Novel Amoeba-Resistant Intranuclear Bacteria, 'Candidatus Berkiella cookevillensis' and 'Candidatus Berkiella aquae'.</title>
        <authorList>
            <person name="Mehari Y.T."/>
            <person name="Arivett B.A."/>
            <person name="Farone A.L."/>
            <person name="Gunderson J.H."/>
            <person name="Farone M.B."/>
        </authorList>
    </citation>
    <scope>NUCLEOTIDE SEQUENCE</scope>
    <source>
        <strain evidence="13">CC99</strain>
    </source>
</reference>
<dbReference type="GO" id="GO:0051301">
    <property type="term" value="P:cell division"/>
    <property type="evidence" value="ECO:0007669"/>
    <property type="project" value="UniProtKB-KW"/>
</dbReference>
<reference evidence="13" key="3">
    <citation type="submission" date="2021-06" db="EMBL/GenBank/DDBJ databases">
        <title>Genomic Description and Analysis of Intracellular Bacteria, Candidatus Berkiella cookevillensis and Candidatus Berkiella aquae.</title>
        <authorList>
            <person name="Kidane D.T."/>
            <person name="Mehari Y.T."/>
            <person name="Rice F.C."/>
            <person name="Arivett B.A."/>
            <person name="Farone A.L."/>
            <person name="Berk S.G."/>
            <person name="Farone M.B."/>
        </authorList>
    </citation>
    <scope>NUCLEOTIDE SEQUENCE</scope>
    <source>
        <strain evidence="13">CC99</strain>
    </source>
</reference>
<dbReference type="PANTHER" id="PTHR23135">
    <property type="entry name" value="MUR LIGASE FAMILY MEMBER"/>
    <property type="match status" value="1"/>
</dbReference>
<feature type="binding site" evidence="7">
    <location>
        <position position="195"/>
    </location>
    <ligand>
        <name>UDP-N-acetyl-alpha-D-muramoyl-L-alanyl-D-glutamate</name>
        <dbReference type="ChEBI" id="CHEBI:83900"/>
    </ligand>
</feature>
<dbReference type="EC" id="6.3.2.13" evidence="7"/>
<dbReference type="SUPFAM" id="SSF53244">
    <property type="entry name" value="MurD-like peptide ligases, peptide-binding domain"/>
    <property type="match status" value="1"/>
</dbReference>
<dbReference type="InterPro" id="IPR004101">
    <property type="entry name" value="Mur_ligase_C"/>
</dbReference>
<dbReference type="InterPro" id="IPR013221">
    <property type="entry name" value="Mur_ligase_cen"/>
</dbReference>
<dbReference type="NCBIfam" id="NF001126">
    <property type="entry name" value="PRK00139.1-4"/>
    <property type="match status" value="1"/>
</dbReference>
<gene>
    <name evidence="7 12" type="primary">murE</name>
    <name evidence="13" type="ORF">CC99x_004380</name>
    <name evidence="12" type="ORF">CC99x_01585</name>
</gene>
<comment type="catalytic activity">
    <reaction evidence="7">
        <text>UDP-N-acetyl-alpha-D-muramoyl-L-alanyl-D-glutamate + meso-2,6-diaminopimelate + ATP = UDP-N-acetyl-alpha-D-muramoyl-L-alanyl-gamma-D-glutamyl-meso-2,6-diaminopimelate + ADP + phosphate + H(+)</text>
        <dbReference type="Rhea" id="RHEA:23676"/>
        <dbReference type="ChEBI" id="CHEBI:15378"/>
        <dbReference type="ChEBI" id="CHEBI:30616"/>
        <dbReference type="ChEBI" id="CHEBI:43474"/>
        <dbReference type="ChEBI" id="CHEBI:57791"/>
        <dbReference type="ChEBI" id="CHEBI:83900"/>
        <dbReference type="ChEBI" id="CHEBI:83905"/>
        <dbReference type="ChEBI" id="CHEBI:456216"/>
        <dbReference type="EC" id="6.3.2.13"/>
    </reaction>
</comment>
<dbReference type="SUPFAM" id="SSF63418">
    <property type="entry name" value="MurE/MurF N-terminal domain"/>
    <property type="match status" value="1"/>
</dbReference>
<dbReference type="Proteomes" id="UP000051494">
    <property type="component" value="Unassembled WGS sequence"/>
</dbReference>
<feature type="binding site" evidence="7">
    <location>
        <position position="480"/>
    </location>
    <ligand>
        <name>meso-2,6-diaminopimelate</name>
        <dbReference type="ChEBI" id="CHEBI:57791"/>
    </ligand>
</feature>
<comment type="similarity">
    <text evidence="1 7">Belongs to the MurCDEF family. MurE subfamily.</text>
</comment>
<dbReference type="PATRIC" id="fig|1590042.3.peg.1609"/>
<dbReference type="GO" id="GO:0009252">
    <property type="term" value="P:peptidoglycan biosynthetic process"/>
    <property type="evidence" value="ECO:0007669"/>
    <property type="project" value="UniProtKB-UniRule"/>
</dbReference>
<accession>A0A0Q9YCV8</accession>
<keyword evidence="7" id="KW-0460">Magnesium</keyword>
<keyword evidence="2 7" id="KW-0132">Cell division</keyword>
<feature type="binding site" evidence="7">
    <location>
        <position position="158"/>
    </location>
    <ligand>
        <name>UDP-N-acetyl-alpha-D-muramoyl-L-alanyl-D-glutamate</name>
        <dbReference type="ChEBI" id="CHEBI:83900"/>
    </ligand>
</feature>
<comment type="PTM">
    <text evidence="7">Carboxylation is probably crucial for Mg(2+) binding and, consequently, for the gamma-phosphate positioning of ATP.</text>
</comment>